<dbReference type="Proteomes" id="UP000051500">
    <property type="component" value="Unassembled WGS sequence"/>
</dbReference>
<feature type="active site" evidence="6">
    <location>
        <position position="364"/>
    </location>
</feature>
<keyword evidence="2 5" id="KW-0645">Protease</keyword>
<feature type="active site" evidence="6">
    <location>
        <position position="385"/>
    </location>
</feature>
<accession>A0A0R2KVR2</accession>
<dbReference type="AlphaFoldDB" id="A0A0R2KVR2"/>
<organism evidence="7 8">
    <name type="scientific">Ligilactobacillus ceti DSM 22408</name>
    <dbReference type="NCBI Taxonomy" id="1122146"/>
    <lineage>
        <taxon>Bacteria</taxon>
        <taxon>Bacillati</taxon>
        <taxon>Bacillota</taxon>
        <taxon>Bacilli</taxon>
        <taxon>Lactobacillales</taxon>
        <taxon>Lactobacillaceae</taxon>
        <taxon>Ligilactobacillus</taxon>
    </lineage>
</organism>
<dbReference type="InterPro" id="IPR004134">
    <property type="entry name" value="Peptidase_C1B"/>
</dbReference>
<dbReference type="OrthoDB" id="1111399at2"/>
<comment type="subcellular location">
    <subcellularLocation>
        <location evidence="1">Cytoplasm</location>
    </subcellularLocation>
</comment>
<dbReference type="RefSeq" id="WP_027106537.1">
    <property type="nucleotide sequence ID" value="NZ_AUHP01000013.1"/>
</dbReference>
<dbReference type="eggNOG" id="COG3579">
    <property type="taxonomic scope" value="Bacteria"/>
</dbReference>
<dbReference type="CDD" id="cd00585">
    <property type="entry name" value="Peptidase_C1B"/>
    <property type="match status" value="1"/>
</dbReference>
<dbReference type="InterPro" id="IPR038765">
    <property type="entry name" value="Papain-like_cys_pep_sf"/>
</dbReference>
<dbReference type="Pfam" id="PF03051">
    <property type="entry name" value="Peptidase_C1_2"/>
    <property type="match status" value="1"/>
</dbReference>
<dbReference type="SUPFAM" id="SSF54001">
    <property type="entry name" value="Cysteine proteinases"/>
    <property type="match status" value="1"/>
</dbReference>
<name>A0A0R2KVR2_9LACO</name>
<sequence length="442" mass="51382">MEKNLNLTNLEAMRKAFLADKVLQTTQNAVMENGIKKSITNRSVIEQHPFAFSVDVDSDKPLNQNKSGRCWMFSALNFIRFQIEKKHNLKDFELSPNFTFFYDKLEKANYFYHNIVETANKPLSDDLVRWLLKTPQQDGGDWSLIVSLIEKYGLVPKSIMDETAVSQNTQELDFMFNRKLQKDAMILRDMVAADSSTEEIDKQIQKFNEENYKVIAIALGTPPEKFVYEYRDADNQYHTTGEITPLEFFEKFVDIDLTEYVEIMNLPGEGYAYNQTYGIELSKNMVNGRDNKYLNLPMDEMKQLVIDQLKDGLPVWYGCDVLQEWNNPAGVLELGVYDWERSFGIELGIDKTKRFEYGESLPTHAMTICGVDLENGHPTKWKIQNSWGDKLGHKGYFIMGDAWMDQYTYEVVVNKKYLTKEQLTAYEKEPIILPYWNAMNPI</sequence>
<gene>
    <name evidence="7" type="ORF">IV53_GL000271</name>
</gene>
<keyword evidence="3 5" id="KW-0378">Hydrolase</keyword>
<dbReference type="PANTHER" id="PTHR10363:SF2">
    <property type="entry name" value="BLEOMYCIN HYDROLASE"/>
    <property type="match status" value="1"/>
</dbReference>
<dbReference type="GO" id="GO:0005737">
    <property type="term" value="C:cytoplasm"/>
    <property type="evidence" value="ECO:0007669"/>
    <property type="project" value="UniProtKB-SubCell"/>
</dbReference>
<dbReference type="PROSITE" id="PS00139">
    <property type="entry name" value="THIOL_PROTEASE_CYS"/>
    <property type="match status" value="1"/>
</dbReference>
<evidence type="ECO:0000256" key="6">
    <source>
        <dbReference type="PIRSR" id="PIRSR005700-1"/>
    </source>
</evidence>
<evidence type="ECO:0000256" key="1">
    <source>
        <dbReference type="ARBA" id="ARBA00004496"/>
    </source>
</evidence>
<comment type="similarity">
    <text evidence="5">Belongs to the peptidase C1 family.</text>
</comment>
<dbReference type="GO" id="GO:0043418">
    <property type="term" value="P:homocysteine catabolic process"/>
    <property type="evidence" value="ECO:0007669"/>
    <property type="project" value="TreeGrafter"/>
</dbReference>
<reference evidence="7 8" key="1">
    <citation type="journal article" date="2015" name="Genome Announc.">
        <title>Expanding the biotechnology potential of lactobacilli through comparative genomics of 213 strains and associated genera.</title>
        <authorList>
            <person name="Sun Z."/>
            <person name="Harris H.M."/>
            <person name="McCann A."/>
            <person name="Guo C."/>
            <person name="Argimon S."/>
            <person name="Zhang W."/>
            <person name="Yang X."/>
            <person name="Jeffery I.B."/>
            <person name="Cooney J.C."/>
            <person name="Kagawa T.F."/>
            <person name="Liu W."/>
            <person name="Song Y."/>
            <person name="Salvetti E."/>
            <person name="Wrobel A."/>
            <person name="Rasinkangas P."/>
            <person name="Parkhill J."/>
            <person name="Rea M.C."/>
            <person name="O'Sullivan O."/>
            <person name="Ritari J."/>
            <person name="Douillard F.P."/>
            <person name="Paul Ross R."/>
            <person name="Yang R."/>
            <person name="Briner A.E."/>
            <person name="Felis G.E."/>
            <person name="de Vos W.M."/>
            <person name="Barrangou R."/>
            <person name="Klaenhammer T.R."/>
            <person name="Caufield P.W."/>
            <person name="Cui Y."/>
            <person name="Zhang H."/>
            <person name="O'Toole P.W."/>
        </authorList>
    </citation>
    <scope>NUCLEOTIDE SEQUENCE [LARGE SCALE GENOMIC DNA]</scope>
    <source>
        <strain evidence="7 8">DSM 22408</strain>
    </source>
</reference>
<dbReference type="PIRSF" id="PIRSF005700">
    <property type="entry name" value="PepC"/>
    <property type="match status" value="1"/>
</dbReference>
<keyword evidence="5 7" id="KW-0031">Aminopeptidase</keyword>
<keyword evidence="4 5" id="KW-0788">Thiol protease</keyword>
<dbReference type="GO" id="GO:0070005">
    <property type="term" value="F:cysteine-type aminopeptidase activity"/>
    <property type="evidence" value="ECO:0007669"/>
    <property type="project" value="InterPro"/>
</dbReference>
<evidence type="ECO:0000256" key="2">
    <source>
        <dbReference type="ARBA" id="ARBA00022670"/>
    </source>
</evidence>
<evidence type="ECO:0000256" key="5">
    <source>
        <dbReference type="PIRNR" id="PIRNR005700"/>
    </source>
</evidence>
<protein>
    <recommendedName>
        <fullName evidence="5">Aminopeptidase</fullName>
    </recommendedName>
</protein>
<keyword evidence="8" id="KW-1185">Reference proteome</keyword>
<feature type="active site" evidence="6">
    <location>
        <position position="70"/>
    </location>
</feature>
<evidence type="ECO:0000313" key="7">
    <source>
        <dbReference type="EMBL" id="KRN90356.1"/>
    </source>
</evidence>
<dbReference type="GO" id="GO:0009636">
    <property type="term" value="P:response to toxic substance"/>
    <property type="evidence" value="ECO:0007669"/>
    <property type="project" value="TreeGrafter"/>
</dbReference>
<evidence type="ECO:0000256" key="4">
    <source>
        <dbReference type="ARBA" id="ARBA00022807"/>
    </source>
</evidence>
<dbReference type="STRING" id="1122146.IV53_GL000271"/>
<dbReference type="InterPro" id="IPR000169">
    <property type="entry name" value="Pept_cys_AS"/>
</dbReference>
<dbReference type="PATRIC" id="fig|1122146.4.peg.277"/>
<dbReference type="EMBL" id="JQBZ01000003">
    <property type="protein sequence ID" value="KRN90356.1"/>
    <property type="molecule type" value="Genomic_DNA"/>
</dbReference>
<proteinExistence type="inferred from homology"/>
<dbReference type="GO" id="GO:0006508">
    <property type="term" value="P:proteolysis"/>
    <property type="evidence" value="ECO:0007669"/>
    <property type="project" value="UniProtKB-KW"/>
</dbReference>
<evidence type="ECO:0000256" key="3">
    <source>
        <dbReference type="ARBA" id="ARBA00022801"/>
    </source>
</evidence>
<dbReference type="PANTHER" id="PTHR10363">
    <property type="entry name" value="BLEOMYCIN HYDROLASE"/>
    <property type="match status" value="1"/>
</dbReference>
<evidence type="ECO:0000313" key="8">
    <source>
        <dbReference type="Proteomes" id="UP000051500"/>
    </source>
</evidence>
<dbReference type="Gene3D" id="3.90.70.10">
    <property type="entry name" value="Cysteine proteinases"/>
    <property type="match status" value="1"/>
</dbReference>
<comment type="caution">
    <text evidence="7">The sequence shown here is derived from an EMBL/GenBank/DDBJ whole genome shotgun (WGS) entry which is preliminary data.</text>
</comment>